<accession>A0A542CV17</accession>
<sequence length="94" mass="10429">MNTDHPHRVGGWWRSNRDLRVHAWLLPEPIPSVLEAACGHHAPPSMVVCTDAGQICIGCARATGEAERIPAWARNLPRRPNSGDRRLLHPSGDR</sequence>
<name>A0A542CV17_AMYCI</name>
<evidence type="ECO:0000313" key="2">
    <source>
        <dbReference type="EMBL" id="TQI94651.1"/>
    </source>
</evidence>
<dbReference type="Proteomes" id="UP000320876">
    <property type="component" value="Unassembled WGS sequence"/>
</dbReference>
<proteinExistence type="predicted"/>
<keyword evidence="3" id="KW-1185">Reference proteome</keyword>
<dbReference type="RefSeq" id="WP_142003855.1">
    <property type="nucleotide sequence ID" value="NZ_VFML01000002.1"/>
</dbReference>
<gene>
    <name evidence="2" type="ORF">FB471_6823</name>
</gene>
<feature type="region of interest" description="Disordered" evidence="1">
    <location>
        <begin position="73"/>
        <end position="94"/>
    </location>
</feature>
<dbReference type="AlphaFoldDB" id="A0A542CV17"/>
<evidence type="ECO:0000256" key="1">
    <source>
        <dbReference type="SAM" id="MobiDB-lite"/>
    </source>
</evidence>
<dbReference type="EMBL" id="VFML01000002">
    <property type="protein sequence ID" value="TQI94651.1"/>
    <property type="molecule type" value="Genomic_DNA"/>
</dbReference>
<organism evidence="2 3">
    <name type="scientific">Amycolatopsis cihanbeyliensis</name>
    <dbReference type="NCBI Taxonomy" id="1128664"/>
    <lineage>
        <taxon>Bacteria</taxon>
        <taxon>Bacillati</taxon>
        <taxon>Actinomycetota</taxon>
        <taxon>Actinomycetes</taxon>
        <taxon>Pseudonocardiales</taxon>
        <taxon>Pseudonocardiaceae</taxon>
        <taxon>Amycolatopsis</taxon>
    </lineage>
</organism>
<comment type="caution">
    <text evidence="2">The sequence shown here is derived from an EMBL/GenBank/DDBJ whole genome shotgun (WGS) entry which is preliminary data.</text>
</comment>
<protein>
    <submittedName>
        <fullName evidence="2">Uncharacterized protein</fullName>
    </submittedName>
</protein>
<reference evidence="2 3" key="1">
    <citation type="submission" date="2019-06" db="EMBL/GenBank/DDBJ databases">
        <title>Sequencing the genomes of 1000 actinobacteria strains.</title>
        <authorList>
            <person name="Klenk H.-P."/>
        </authorList>
    </citation>
    <scope>NUCLEOTIDE SEQUENCE [LARGE SCALE GENOMIC DNA]</scope>
    <source>
        <strain evidence="2 3">DSM 45679</strain>
    </source>
</reference>
<dbReference type="OrthoDB" id="3629012at2"/>
<evidence type="ECO:0000313" key="3">
    <source>
        <dbReference type="Proteomes" id="UP000320876"/>
    </source>
</evidence>
<feature type="compositionally biased region" description="Basic and acidic residues" evidence="1">
    <location>
        <begin position="81"/>
        <end position="94"/>
    </location>
</feature>